<dbReference type="RefSeq" id="WP_367983869.1">
    <property type="nucleotide sequence ID" value="NZ_JBAKFF010000001.1"/>
</dbReference>
<evidence type="ECO:0000256" key="3">
    <source>
        <dbReference type="ARBA" id="ARBA00023163"/>
    </source>
</evidence>
<dbReference type="InterPro" id="IPR036271">
    <property type="entry name" value="Tet_transcr_reg_TetR-rel_C_sf"/>
</dbReference>
<dbReference type="SUPFAM" id="SSF48498">
    <property type="entry name" value="Tetracyclin repressor-like, C-terminal domain"/>
    <property type="match status" value="1"/>
</dbReference>
<organism evidence="6 7">
    <name type="scientific">Spiribacter insolitus</name>
    <dbReference type="NCBI Taxonomy" id="3122417"/>
    <lineage>
        <taxon>Bacteria</taxon>
        <taxon>Pseudomonadati</taxon>
        <taxon>Pseudomonadota</taxon>
        <taxon>Gammaproteobacteria</taxon>
        <taxon>Chromatiales</taxon>
        <taxon>Ectothiorhodospiraceae</taxon>
        <taxon>Spiribacter</taxon>
    </lineage>
</organism>
<dbReference type="InterPro" id="IPR009057">
    <property type="entry name" value="Homeodomain-like_sf"/>
</dbReference>
<keyword evidence="1" id="KW-0805">Transcription regulation</keyword>
<dbReference type="PANTHER" id="PTHR47506">
    <property type="entry name" value="TRANSCRIPTIONAL REGULATORY PROTEIN"/>
    <property type="match status" value="1"/>
</dbReference>
<evidence type="ECO:0000256" key="2">
    <source>
        <dbReference type="ARBA" id="ARBA00023125"/>
    </source>
</evidence>
<proteinExistence type="predicted"/>
<dbReference type="InterPro" id="IPR001647">
    <property type="entry name" value="HTH_TetR"/>
</dbReference>
<sequence>MPVPSRRRPRGEMRQRILRLAAEWLQQRGYHGFSFGQIANALEIQSSAVHYHFPSKSDLVSAVFARYRVEFAWWREQMGHSRYGPLEQVGRFLDLEARNIEGERVCPLGVAGVEYASLPAEACAEAEGLRDDLADWLTATLDAGRLEGRLDFPGDAGDQARVIMAAAQGALQLVRLHGREDFAAVRRAILTGLTPRGV</sequence>
<dbReference type="Gene3D" id="1.10.357.10">
    <property type="entry name" value="Tetracycline Repressor, domain 2"/>
    <property type="match status" value="1"/>
</dbReference>
<dbReference type="SUPFAM" id="SSF46689">
    <property type="entry name" value="Homeodomain-like"/>
    <property type="match status" value="1"/>
</dbReference>
<dbReference type="EMBL" id="JBAKFF010000001">
    <property type="protein sequence ID" value="MEX0431104.1"/>
    <property type="molecule type" value="Genomic_DNA"/>
</dbReference>
<feature type="DNA-binding region" description="H-T-H motif" evidence="4">
    <location>
        <begin position="34"/>
        <end position="53"/>
    </location>
</feature>
<feature type="domain" description="HTH tetR-type" evidence="5">
    <location>
        <begin position="11"/>
        <end position="71"/>
    </location>
</feature>
<protein>
    <submittedName>
        <fullName evidence="6">TetR/AcrR family transcriptional regulator</fullName>
    </submittedName>
</protein>
<dbReference type="Pfam" id="PF00440">
    <property type="entry name" value="TetR_N"/>
    <property type="match status" value="1"/>
</dbReference>
<keyword evidence="2 4" id="KW-0238">DNA-binding</keyword>
<evidence type="ECO:0000256" key="1">
    <source>
        <dbReference type="ARBA" id="ARBA00023015"/>
    </source>
</evidence>
<dbReference type="PANTHER" id="PTHR47506:SF1">
    <property type="entry name" value="HTH-TYPE TRANSCRIPTIONAL REGULATOR YJDC"/>
    <property type="match status" value="1"/>
</dbReference>
<keyword evidence="7" id="KW-1185">Reference proteome</keyword>
<name>A0ABV3T8T8_9GAMM</name>
<evidence type="ECO:0000313" key="6">
    <source>
        <dbReference type="EMBL" id="MEX0431104.1"/>
    </source>
</evidence>
<accession>A0ABV3T8T8</accession>
<dbReference type="Proteomes" id="UP001556637">
    <property type="component" value="Unassembled WGS sequence"/>
</dbReference>
<gene>
    <name evidence="6" type="ORF">V6X30_06805</name>
</gene>
<comment type="caution">
    <text evidence="6">The sequence shown here is derived from an EMBL/GenBank/DDBJ whole genome shotgun (WGS) entry which is preliminary data.</text>
</comment>
<dbReference type="PRINTS" id="PR00455">
    <property type="entry name" value="HTHTETR"/>
</dbReference>
<evidence type="ECO:0000259" key="5">
    <source>
        <dbReference type="PROSITE" id="PS50977"/>
    </source>
</evidence>
<evidence type="ECO:0000256" key="4">
    <source>
        <dbReference type="PROSITE-ProRule" id="PRU00335"/>
    </source>
</evidence>
<dbReference type="PROSITE" id="PS50977">
    <property type="entry name" value="HTH_TETR_2"/>
    <property type="match status" value="1"/>
</dbReference>
<evidence type="ECO:0000313" key="7">
    <source>
        <dbReference type="Proteomes" id="UP001556637"/>
    </source>
</evidence>
<keyword evidence="3" id="KW-0804">Transcription</keyword>
<reference evidence="6 7" key="1">
    <citation type="submission" date="2024-02" db="EMBL/GenBank/DDBJ databases">
        <title>New especies of Spiribacter isolated from saline water.</title>
        <authorList>
            <person name="Leon M.J."/>
            <person name="De La Haba R."/>
            <person name="Sanchez-Porro C."/>
            <person name="Ventosa A."/>
        </authorList>
    </citation>
    <scope>NUCLEOTIDE SEQUENCE [LARGE SCALE GENOMIC DNA]</scope>
    <source>
        <strain evidence="7">ag22IC4-189</strain>
    </source>
</reference>